<keyword evidence="1" id="KW-0732">Signal</keyword>
<gene>
    <name evidence="2" type="ORF">NDU88_006814</name>
</gene>
<comment type="caution">
    <text evidence="2">The sequence shown here is derived from an EMBL/GenBank/DDBJ whole genome shotgun (WGS) entry which is preliminary data.</text>
</comment>
<dbReference type="AlphaFoldDB" id="A0AAV7UM40"/>
<evidence type="ECO:0000313" key="3">
    <source>
        <dbReference type="Proteomes" id="UP001066276"/>
    </source>
</evidence>
<organism evidence="2 3">
    <name type="scientific">Pleurodeles waltl</name>
    <name type="common">Iberian ribbed newt</name>
    <dbReference type="NCBI Taxonomy" id="8319"/>
    <lineage>
        <taxon>Eukaryota</taxon>
        <taxon>Metazoa</taxon>
        <taxon>Chordata</taxon>
        <taxon>Craniata</taxon>
        <taxon>Vertebrata</taxon>
        <taxon>Euteleostomi</taxon>
        <taxon>Amphibia</taxon>
        <taxon>Batrachia</taxon>
        <taxon>Caudata</taxon>
        <taxon>Salamandroidea</taxon>
        <taxon>Salamandridae</taxon>
        <taxon>Pleurodelinae</taxon>
        <taxon>Pleurodeles</taxon>
    </lineage>
</organism>
<evidence type="ECO:0000313" key="2">
    <source>
        <dbReference type="EMBL" id="KAJ1190075.1"/>
    </source>
</evidence>
<dbReference type="EMBL" id="JANPWB010000005">
    <property type="protein sequence ID" value="KAJ1190075.1"/>
    <property type="molecule type" value="Genomic_DNA"/>
</dbReference>
<feature type="signal peptide" evidence="1">
    <location>
        <begin position="1"/>
        <end position="20"/>
    </location>
</feature>
<sequence length="127" mass="13690">MDIKLLMGILAFLLNPLVPSLVDLDQTGFIPTTPSGIMHILDKAQRSERELMLLSIDTEKASTASMVTPPGNPGALQLGTPVPNLDNKCIQPPEGLSQSQQGDFGLIPGWSFTPCCFLSTWSPLHSM</sequence>
<reference evidence="2" key="1">
    <citation type="journal article" date="2022" name="bioRxiv">
        <title>Sequencing and chromosome-scale assembly of the giantPleurodeles waltlgenome.</title>
        <authorList>
            <person name="Brown T."/>
            <person name="Elewa A."/>
            <person name="Iarovenko S."/>
            <person name="Subramanian E."/>
            <person name="Araus A.J."/>
            <person name="Petzold A."/>
            <person name="Susuki M."/>
            <person name="Suzuki K.-i.T."/>
            <person name="Hayashi T."/>
            <person name="Toyoda A."/>
            <person name="Oliveira C."/>
            <person name="Osipova E."/>
            <person name="Leigh N.D."/>
            <person name="Simon A."/>
            <person name="Yun M.H."/>
        </authorList>
    </citation>
    <scope>NUCLEOTIDE SEQUENCE</scope>
    <source>
        <strain evidence="2">20211129_DDA</strain>
        <tissue evidence="2">Liver</tissue>
    </source>
</reference>
<feature type="chain" id="PRO_5043944710" evidence="1">
    <location>
        <begin position="21"/>
        <end position="127"/>
    </location>
</feature>
<protein>
    <submittedName>
        <fullName evidence="2">Uncharacterized protein</fullName>
    </submittedName>
</protein>
<proteinExistence type="predicted"/>
<name>A0AAV7UM40_PLEWA</name>
<keyword evidence="3" id="KW-1185">Reference proteome</keyword>
<dbReference type="Proteomes" id="UP001066276">
    <property type="component" value="Chromosome 3_1"/>
</dbReference>
<accession>A0AAV7UM40</accession>
<evidence type="ECO:0000256" key="1">
    <source>
        <dbReference type="SAM" id="SignalP"/>
    </source>
</evidence>